<accession>A0A7Y9QXK5</accession>
<dbReference type="EMBL" id="JACCFH010000001">
    <property type="protein sequence ID" value="NYG31082.1"/>
    <property type="molecule type" value="Genomic_DNA"/>
</dbReference>
<keyword evidence="3" id="KW-1133">Transmembrane helix</keyword>
<reference evidence="7 8" key="1">
    <citation type="submission" date="2020-07" db="EMBL/GenBank/DDBJ databases">
        <title>Genomic Encyclopedia of Archaeal and Bacterial Type Strains, Phase II (KMG-II): from individual species to whole genera.</title>
        <authorList>
            <person name="Goeker M."/>
        </authorList>
    </citation>
    <scope>NUCLEOTIDE SEQUENCE [LARGE SCALE GENOMIC DNA]</scope>
    <source>
        <strain evidence="7 8">DSM 21226</strain>
    </source>
</reference>
<organism evidence="7 8">
    <name type="scientific">Sphaerotilus montanus</name>
    <dbReference type="NCBI Taxonomy" id="522889"/>
    <lineage>
        <taxon>Bacteria</taxon>
        <taxon>Pseudomonadati</taxon>
        <taxon>Pseudomonadota</taxon>
        <taxon>Betaproteobacteria</taxon>
        <taxon>Burkholderiales</taxon>
        <taxon>Sphaerotilaceae</taxon>
        <taxon>Sphaerotilus</taxon>
    </lineage>
</organism>
<dbReference type="RefSeq" id="WP_179632001.1">
    <property type="nucleotide sequence ID" value="NZ_CAXYYM010000080.1"/>
</dbReference>
<evidence type="ECO:0000256" key="5">
    <source>
        <dbReference type="SAM" id="MobiDB-lite"/>
    </source>
</evidence>
<keyword evidence="2" id="KW-0812">Transmembrane</keyword>
<evidence type="ECO:0000256" key="3">
    <source>
        <dbReference type="ARBA" id="ARBA00022989"/>
    </source>
</evidence>
<keyword evidence="8" id="KW-1185">Reference proteome</keyword>
<sequence length="109" mass="12263">MWKRLAVVWTLVKVDARVLWYALQHPQSPRWLKAGAIGMVAYLLSPIDLIPDVLPVLGVVDDLVLIPLAMRWLLGRLPTAIRDDAERRARGESVDTPGKGRPTSVRIFK</sequence>
<evidence type="ECO:0000313" key="8">
    <source>
        <dbReference type="Proteomes" id="UP000518288"/>
    </source>
</evidence>
<evidence type="ECO:0000256" key="1">
    <source>
        <dbReference type="ARBA" id="ARBA00004127"/>
    </source>
</evidence>
<dbReference type="GO" id="GO:0012505">
    <property type="term" value="C:endomembrane system"/>
    <property type="evidence" value="ECO:0007669"/>
    <property type="project" value="UniProtKB-SubCell"/>
</dbReference>
<dbReference type="Proteomes" id="UP000518288">
    <property type="component" value="Unassembled WGS sequence"/>
</dbReference>
<feature type="domain" description="DUF1232" evidence="6">
    <location>
        <begin position="33"/>
        <end position="68"/>
    </location>
</feature>
<proteinExistence type="predicted"/>
<name>A0A7Y9QXK5_9BURK</name>
<dbReference type="AlphaFoldDB" id="A0A7Y9QXK5"/>
<keyword evidence="4" id="KW-0472">Membrane</keyword>
<gene>
    <name evidence="7" type="ORF">BDD16_000068</name>
</gene>
<comment type="subcellular location">
    <subcellularLocation>
        <location evidence="1">Endomembrane system</location>
        <topology evidence="1">Multi-pass membrane protein</topology>
    </subcellularLocation>
</comment>
<evidence type="ECO:0000256" key="2">
    <source>
        <dbReference type="ARBA" id="ARBA00022692"/>
    </source>
</evidence>
<dbReference type="Pfam" id="PF06803">
    <property type="entry name" value="DUF1232"/>
    <property type="match status" value="1"/>
</dbReference>
<dbReference type="InterPro" id="IPR010652">
    <property type="entry name" value="DUF1232"/>
</dbReference>
<evidence type="ECO:0000259" key="6">
    <source>
        <dbReference type="Pfam" id="PF06803"/>
    </source>
</evidence>
<feature type="region of interest" description="Disordered" evidence="5">
    <location>
        <begin position="87"/>
        <end position="109"/>
    </location>
</feature>
<evidence type="ECO:0000313" key="7">
    <source>
        <dbReference type="EMBL" id="NYG31082.1"/>
    </source>
</evidence>
<protein>
    <submittedName>
        <fullName evidence="7">Uncharacterized membrane protein YkvA (DUF1232 family)</fullName>
    </submittedName>
</protein>
<evidence type="ECO:0000256" key="4">
    <source>
        <dbReference type="ARBA" id="ARBA00023136"/>
    </source>
</evidence>
<comment type="caution">
    <text evidence="7">The sequence shown here is derived from an EMBL/GenBank/DDBJ whole genome shotgun (WGS) entry which is preliminary data.</text>
</comment>